<dbReference type="NCBIfam" id="TIGR01550">
    <property type="entry name" value="DOC_P1"/>
    <property type="match status" value="1"/>
</dbReference>
<dbReference type="Proteomes" id="UP000720344">
    <property type="component" value="Unassembled WGS sequence"/>
</dbReference>
<gene>
    <name evidence="2" type="ORF">HCX48_01010</name>
</gene>
<reference evidence="3" key="1">
    <citation type="submission" date="2020-03" db="EMBL/GenBank/DDBJ databases">
        <title>Whole-genome sequence of the purple nonsulfur bacterium Rhodocyclus tenuis DSM112.</title>
        <authorList>
            <person name="Kyndt J.A."/>
            <person name="Meyer T.E."/>
        </authorList>
    </citation>
    <scope>NUCLEOTIDE SEQUENCE [LARGE SCALE GENOMIC DNA]</scope>
    <source>
        <strain evidence="3">DSM 112</strain>
    </source>
</reference>
<dbReference type="InterPro" id="IPR003812">
    <property type="entry name" value="Fido"/>
</dbReference>
<evidence type="ECO:0000313" key="2">
    <source>
        <dbReference type="EMBL" id="NJA87807.1"/>
    </source>
</evidence>
<dbReference type="PANTHER" id="PTHR39426:SF1">
    <property type="entry name" value="HOMOLOGY TO DEATH-ON-CURING PROTEIN OF PHAGE P1"/>
    <property type="match status" value="1"/>
</dbReference>
<dbReference type="InterPro" id="IPR006440">
    <property type="entry name" value="Doc"/>
</dbReference>
<dbReference type="Gene3D" id="1.20.120.1870">
    <property type="entry name" value="Fic/DOC protein, Fido domain"/>
    <property type="match status" value="1"/>
</dbReference>
<accession>A0ABX0WDI3</accession>
<dbReference type="PIRSF" id="PIRSF018297">
    <property type="entry name" value="Doc"/>
    <property type="match status" value="1"/>
</dbReference>
<dbReference type="InterPro" id="IPR053737">
    <property type="entry name" value="Type_II_TA_Toxin"/>
</dbReference>
<dbReference type="Pfam" id="PF02661">
    <property type="entry name" value="Fic"/>
    <property type="match status" value="1"/>
</dbReference>
<comment type="caution">
    <text evidence="2">The sequence shown here is derived from an EMBL/GenBank/DDBJ whole genome shotgun (WGS) entry which is preliminary data.</text>
</comment>
<dbReference type="PROSITE" id="PS51459">
    <property type="entry name" value="FIDO"/>
    <property type="match status" value="1"/>
</dbReference>
<sequence>MSFIWINRRALLLLHEESLAIHGGASGLRDEGLLESALCRPENLAAYGNPDVFDCAAAYAFGLSRNHPFIDGNKRAGFLAAGLFLRMNGFRLAASQSDALNRMLALAAGELSEADFAAWLRTTSVAR</sequence>
<proteinExistence type="predicted"/>
<organism evidence="2 3">
    <name type="scientific">Rhodocyclus gracilis</name>
    <dbReference type="NCBI Taxonomy" id="2929842"/>
    <lineage>
        <taxon>Bacteria</taxon>
        <taxon>Pseudomonadati</taxon>
        <taxon>Pseudomonadota</taxon>
        <taxon>Betaproteobacteria</taxon>
        <taxon>Rhodocyclales</taxon>
        <taxon>Rhodocyclaceae</taxon>
        <taxon>Rhodocyclus</taxon>
    </lineage>
</organism>
<feature type="domain" description="Fido" evidence="1">
    <location>
        <begin position="6"/>
        <end position="122"/>
    </location>
</feature>
<dbReference type="InterPro" id="IPR036597">
    <property type="entry name" value="Fido-like_dom_sf"/>
</dbReference>
<name>A0ABX0WDI3_9RHOO</name>
<evidence type="ECO:0000313" key="3">
    <source>
        <dbReference type="Proteomes" id="UP000720344"/>
    </source>
</evidence>
<dbReference type="PANTHER" id="PTHR39426">
    <property type="entry name" value="HOMOLOGY TO DEATH-ON-CURING PROTEIN OF PHAGE P1"/>
    <property type="match status" value="1"/>
</dbReference>
<protein>
    <submittedName>
        <fullName evidence="2">Type II toxin-antitoxin system death-on-curing family toxin</fullName>
    </submittedName>
</protein>
<dbReference type="SUPFAM" id="SSF140931">
    <property type="entry name" value="Fic-like"/>
    <property type="match status" value="1"/>
</dbReference>
<dbReference type="EMBL" id="JAATWB010000001">
    <property type="protein sequence ID" value="NJA87807.1"/>
    <property type="molecule type" value="Genomic_DNA"/>
</dbReference>
<keyword evidence="3" id="KW-1185">Reference proteome</keyword>
<dbReference type="RefSeq" id="WP_153589532.1">
    <property type="nucleotide sequence ID" value="NZ_JAATWB010000001.1"/>
</dbReference>
<evidence type="ECO:0000259" key="1">
    <source>
        <dbReference type="PROSITE" id="PS51459"/>
    </source>
</evidence>